<dbReference type="EMBL" id="JACHWY010000001">
    <property type="protein sequence ID" value="MBB3047256.1"/>
    <property type="molecule type" value="Genomic_DNA"/>
</dbReference>
<dbReference type="PRINTS" id="PR00455">
    <property type="entry name" value="HTHTETR"/>
</dbReference>
<evidence type="ECO:0000313" key="6">
    <source>
        <dbReference type="EMBL" id="MBB3047256.1"/>
    </source>
</evidence>
<dbReference type="AlphaFoldDB" id="A0A7W4W4E1"/>
<feature type="domain" description="HTH tetR-type" evidence="5">
    <location>
        <begin position="16"/>
        <end position="76"/>
    </location>
</feature>
<dbReference type="PROSITE" id="PS50977">
    <property type="entry name" value="HTH_TETR_2"/>
    <property type="match status" value="1"/>
</dbReference>
<feature type="DNA-binding region" description="H-T-H motif" evidence="4">
    <location>
        <begin position="39"/>
        <end position="58"/>
    </location>
</feature>
<evidence type="ECO:0000259" key="5">
    <source>
        <dbReference type="PROSITE" id="PS50977"/>
    </source>
</evidence>
<evidence type="ECO:0000256" key="4">
    <source>
        <dbReference type="PROSITE-ProRule" id="PRU00335"/>
    </source>
</evidence>
<dbReference type="InterPro" id="IPR050109">
    <property type="entry name" value="HTH-type_TetR-like_transc_reg"/>
</dbReference>
<comment type="caution">
    <text evidence="6">The sequence shown here is derived from an EMBL/GenBank/DDBJ whole genome shotgun (WGS) entry which is preliminary data.</text>
</comment>
<evidence type="ECO:0000313" key="7">
    <source>
        <dbReference type="Proteomes" id="UP000537130"/>
    </source>
</evidence>
<keyword evidence="2 4" id="KW-0238">DNA-binding</keyword>
<dbReference type="Gene3D" id="1.10.357.10">
    <property type="entry name" value="Tetracycline Repressor, domain 2"/>
    <property type="match status" value="1"/>
</dbReference>
<protein>
    <submittedName>
        <fullName evidence="6">AcrR family transcriptional regulator</fullName>
    </submittedName>
</protein>
<dbReference type="Proteomes" id="UP000537130">
    <property type="component" value="Unassembled WGS sequence"/>
</dbReference>
<dbReference type="GO" id="GO:0003700">
    <property type="term" value="F:DNA-binding transcription factor activity"/>
    <property type="evidence" value="ECO:0007669"/>
    <property type="project" value="TreeGrafter"/>
</dbReference>
<reference evidence="6 7" key="1">
    <citation type="submission" date="2020-08" db="EMBL/GenBank/DDBJ databases">
        <title>Genomic Encyclopedia of Type Strains, Phase III (KMG-III): the genomes of soil and plant-associated and newly described type strains.</title>
        <authorList>
            <person name="Whitman W."/>
        </authorList>
    </citation>
    <scope>NUCLEOTIDE SEQUENCE [LARGE SCALE GENOMIC DNA]</scope>
    <source>
        <strain evidence="6 7">CECT 8654</strain>
    </source>
</reference>
<dbReference type="GO" id="GO:0000976">
    <property type="term" value="F:transcription cis-regulatory region binding"/>
    <property type="evidence" value="ECO:0007669"/>
    <property type="project" value="TreeGrafter"/>
</dbReference>
<gene>
    <name evidence="6" type="ORF">FHR99_001492</name>
</gene>
<dbReference type="InterPro" id="IPR001647">
    <property type="entry name" value="HTH_TetR"/>
</dbReference>
<dbReference type="RefSeq" id="WP_183409889.1">
    <property type="nucleotide sequence ID" value="NZ_JACHWY010000001.1"/>
</dbReference>
<dbReference type="PANTHER" id="PTHR30055">
    <property type="entry name" value="HTH-TYPE TRANSCRIPTIONAL REGULATOR RUTR"/>
    <property type="match status" value="1"/>
</dbReference>
<proteinExistence type="predicted"/>
<evidence type="ECO:0000256" key="3">
    <source>
        <dbReference type="ARBA" id="ARBA00023163"/>
    </source>
</evidence>
<organism evidence="6 7">
    <name type="scientific">Litorivivens lipolytica</name>
    <dbReference type="NCBI Taxonomy" id="1524264"/>
    <lineage>
        <taxon>Bacteria</taxon>
        <taxon>Pseudomonadati</taxon>
        <taxon>Pseudomonadota</taxon>
        <taxon>Gammaproteobacteria</taxon>
        <taxon>Litorivivens</taxon>
    </lineage>
</organism>
<dbReference type="Pfam" id="PF00440">
    <property type="entry name" value="TetR_N"/>
    <property type="match status" value="1"/>
</dbReference>
<evidence type="ECO:0000256" key="1">
    <source>
        <dbReference type="ARBA" id="ARBA00023015"/>
    </source>
</evidence>
<keyword evidence="7" id="KW-1185">Reference proteome</keyword>
<name>A0A7W4W4E1_9GAMM</name>
<dbReference type="InterPro" id="IPR009057">
    <property type="entry name" value="Homeodomain-like_sf"/>
</dbReference>
<keyword evidence="3" id="KW-0804">Transcription</keyword>
<dbReference type="SUPFAM" id="SSF46689">
    <property type="entry name" value="Homeodomain-like"/>
    <property type="match status" value="1"/>
</dbReference>
<dbReference type="PANTHER" id="PTHR30055:SF238">
    <property type="entry name" value="MYCOFACTOCIN BIOSYNTHESIS TRANSCRIPTIONAL REGULATOR MFTR-RELATED"/>
    <property type="match status" value="1"/>
</dbReference>
<keyword evidence="1" id="KW-0805">Transcription regulation</keyword>
<sequence length="204" mass="22874">MGSRRWGNGARVDDVDTGKKKLLRAAITCFVSKGVQSTTIEDVANAANVTRRTVYRYYAGKSELIAAVIDLERKRLFDQLTTACAPYQNDFARMVEEALVCSAEVLSPVRGSQDLLSSNNAGEILSHLTGELAREQWQKLFQDAYLDYRRRNPDAGALHDILDMVSRIALSFRYMPAEAEDVRRAVQSLFAVARRRSTANLRLV</sequence>
<accession>A0A7W4W4E1</accession>
<evidence type="ECO:0000256" key="2">
    <source>
        <dbReference type="ARBA" id="ARBA00023125"/>
    </source>
</evidence>